<organism evidence="1 2">
    <name type="scientific">candidate division WWE3 bacterium CSP1-7</name>
    <dbReference type="NCBI Taxonomy" id="1576480"/>
    <lineage>
        <taxon>Bacteria</taxon>
        <taxon>Katanobacteria</taxon>
    </lineage>
</organism>
<evidence type="ECO:0000313" key="2">
    <source>
        <dbReference type="Proteomes" id="UP000051297"/>
    </source>
</evidence>
<comment type="caution">
    <text evidence="1">The sequence shown here is derived from an EMBL/GenBank/DDBJ whole genome shotgun (WGS) entry which is preliminary data.</text>
</comment>
<dbReference type="STRING" id="1576480.XU08_C0007G0016"/>
<reference evidence="1 2" key="1">
    <citation type="submission" date="2015-05" db="EMBL/GenBank/DDBJ databases">
        <title>Critical biogeochemical functions in the subsurface are associated with bacteria from new phyla and little studied lineages.</title>
        <authorList>
            <person name="Hug L.A."/>
            <person name="Thomas B.C."/>
            <person name="Sharon I."/>
            <person name="Brown C.T."/>
            <person name="Sharma R."/>
            <person name="Hettich R.L."/>
            <person name="Wilkins M.J."/>
            <person name="Williams K.H."/>
            <person name="Singh A."/>
            <person name="Banfield J.F."/>
        </authorList>
    </citation>
    <scope>NUCLEOTIDE SEQUENCE [LARGE SCALE GENOMIC DNA]</scope>
    <source>
        <strain evidence="1">CSP1-7</strain>
    </source>
</reference>
<dbReference type="Proteomes" id="UP000051297">
    <property type="component" value="Unassembled WGS sequence"/>
</dbReference>
<protein>
    <submittedName>
        <fullName evidence="1">Uncharacterized protein</fullName>
    </submittedName>
</protein>
<gene>
    <name evidence="1" type="ORF">XU08_C0007G0016</name>
</gene>
<accession>A0A0T5ZWL1</accession>
<evidence type="ECO:0000313" key="1">
    <source>
        <dbReference type="EMBL" id="KRT67196.1"/>
    </source>
</evidence>
<name>A0A0T5ZWL1_UNCKA</name>
<dbReference type="EMBL" id="LDXK01000007">
    <property type="protein sequence ID" value="KRT67196.1"/>
    <property type="molecule type" value="Genomic_DNA"/>
</dbReference>
<proteinExistence type="predicted"/>
<dbReference type="AlphaFoldDB" id="A0A0T5ZWL1"/>
<sequence length="293" mass="31695">MAFVLSNLLQQAFTRLGQANISTATGGSTSTVVDSKQGGLHGDNAWKDGACLIVRDAAGASAAPETEIALVTSYTDSSGTFTSAASAYTAAPASGDTFMFVNDFYPLFTMMELANSVLQALGPIPLIDSSITTAAAQTEYTLPVTAKRMAPLRVEYNTKVGDANDNQYVPIDNYRIVPATAGTAGVIVLPQLPTSRTVRIWYMGVHPTLTAYSSAVAEVIDPELATALLVEKALEWQNSRLQGGDDFLLQRWNDQKQQVVEARANFPIWKPKRRPRLLVVDDYIAEDEFTHPT</sequence>